<feature type="region of interest" description="Disordered" evidence="1">
    <location>
        <begin position="39"/>
        <end position="67"/>
    </location>
</feature>
<keyword evidence="3" id="KW-1185">Reference proteome</keyword>
<gene>
    <name evidence="2" type="ORF">CONCODRAFT_9005</name>
</gene>
<proteinExistence type="predicted"/>
<sequence length="162" mass="17827">MAWNSTNSRILEKTGVGIAVVDNSLKLIEGITKLIKDNEEESYPESNEIPQSKPTATKNDSSGSEEMSYHEVAASLLEAYFAPIVPMYNNQPEYQTAQSPQKIMPKQTQHYQMAHPTMVKEDRDSLPTPDKLYGGSSGTATTSCSSPPLNSFMLNTSHSTTH</sequence>
<name>A0A137P1C7_CONC2</name>
<feature type="compositionally biased region" description="Polar residues" evidence="1">
    <location>
        <begin position="147"/>
        <end position="162"/>
    </location>
</feature>
<reference evidence="2 3" key="1">
    <citation type="journal article" date="2015" name="Genome Biol. Evol.">
        <title>Phylogenomic analyses indicate that early fungi evolved digesting cell walls of algal ancestors of land plants.</title>
        <authorList>
            <person name="Chang Y."/>
            <person name="Wang S."/>
            <person name="Sekimoto S."/>
            <person name="Aerts A.L."/>
            <person name="Choi C."/>
            <person name="Clum A."/>
            <person name="LaButti K.M."/>
            <person name="Lindquist E.A."/>
            <person name="Yee Ngan C."/>
            <person name="Ohm R.A."/>
            <person name="Salamov A.A."/>
            <person name="Grigoriev I.V."/>
            <person name="Spatafora J.W."/>
            <person name="Berbee M.L."/>
        </authorList>
    </citation>
    <scope>NUCLEOTIDE SEQUENCE [LARGE SCALE GENOMIC DNA]</scope>
    <source>
        <strain evidence="2 3">NRRL 28638</strain>
    </source>
</reference>
<evidence type="ECO:0000256" key="1">
    <source>
        <dbReference type="SAM" id="MobiDB-lite"/>
    </source>
</evidence>
<dbReference type="EMBL" id="KQ964565">
    <property type="protein sequence ID" value="KXN68679.1"/>
    <property type="molecule type" value="Genomic_DNA"/>
</dbReference>
<dbReference type="AlphaFoldDB" id="A0A137P1C7"/>
<protein>
    <submittedName>
        <fullName evidence="2">Uncharacterized protein</fullName>
    </submittedName>
</protein>
<dbReference type="Proteomes" id="UP000070444">
    <property type="component" value="Unassembled WGS sequence"/>
</dbReference>
<feature type="compositionally biased region" description="Polar residues" evidence="1">
    <location>
        <begin position="44"/>
        <end position="65"/>
    </location>
</feature>
<feature type="region of interest" description="Disordered" evidence="1">
    <location>
        <begin position="120"/>
        <end position="162"/>
    </location>
</feature>
<accession>A0A137P1C7</accession>
<evidence type="ECO:0000313" key="2">
    <source>
        <dbReference type="EMBL" id="KXN68679.1"/>
    </source>
</evidence>
<organism evidence="2 3">
    <name type="scientific">Conidiobolus coronatus (strain ATCC 28846 / CBS 209.66 / NRRL 28638)</name>
    <name type="common">Delacroixia coronata</name>
    <dbReference type="NCBI Taxonomy" id="796925"/>
    <lineage>
        <taxon>Eukaryota</taxon>
        <taxon>Fungi</taxon>
        <taxon>Fungi incertae sedis</taxon>
        <taxon>Zoopagomycota</taxon>
        <taxon>Entomophthoromycotina</taxon>
        <taxon>Entomophthoromycetes</taxon>
        <taxon>Entomophthorales</taxon>
        <taxon>Ancylistaceae</taxon>
        <taxon>Conidiobolus</taxon>
    </lineage>
</organism>
<evidence type="ECO:0000313" key="3">
    <source>
        <dbReference type="Proteomes" id="UP000070444"/>
    </source>
</evidence>